<proteinExistence type="predicted"/>
<reference evidence="1 2" key="1">
    <citation type="submission" date="2016-07" db="EMBL/GenBank/DDBJ databases">
        <title>Detection of Helicobacter winghamensis from caecal content of red fox (Vulpes vulpes).</title>
        <authorList>
            <person name="Zanoni R.G."/>
            <person name="Florio D."/>
            <person name="Caffara M."/>
            <person name="Renzi M."/>
            <person name="Parisi A."/>
            <person name="Pasquali F."/>
            <person name="Manfreda G."/>
        </authorList>
    </citation>
    <scope>NUCLEOTIDE SEQUENCE [LARGE SCALE GENOMIC DNA]</scope>
    <source>
        <strain evidence="1 2">295_13</strain>
    </source>
</reference>
<sequence length="77" mass="8428">MQNHAPFFQQKPKINFSISLKYSKKFRAKSCGGCCGDCGIGLRRLLCGLLWQSLASVLFVWGDCGARQGSFCVGFCG</sequence>
<name>A0A2N3PK56_9HELI</name>
<protein>
    <submittedName>
        <fullName evidence="1">Uncharacterized protein</fullName>
    </submittedName>
</protein>
<gene>
    <name evidence="1" type="ORF">BCM31_02745</name>
</gene>
<dbReference type="EMBL" id="MBPK01000012">
    <property type="protein sequence ID" value="PKT81777.1"/>
    <property type="molecule type" value="Genomic_DNA"/>
</dbReference>
<organism evidence="1 2">
    <name type="scientific">Helicobacter winghamensis</name>
    <dbReference type="NCBI Taxonomy" id="157268"/>
    <lineage>
        <taxon>Bacteria</taxon>
        <taxon>Pseudomonadati</taxon>
        <taxon>Campylobacterota</taxon>
        <taxon>Epsilonproteobacteria</taxon>
        <taxon>Campylobacterales</taxon>
        <taxon>Helicobacteraceae</taxon>
        <taxon>Helicobacter</taxon>
    </lineage>
</organism>
<comment type="caution">
    <text evidence="1">The sequence shown here is derived from an EMBL/GenBank/DDBJ whole genome shotgun (WGS) entry which is preliminary data.</text>
</comment>
<dbReference type="Proteomes" id="UP000233350">
    <property type="component" value="Unassembled WGS sequence"/>
</dbReference>
<evidence type="ECO:0000313" key="1">
    <source>
        <dbReference type="EMBL" id="PKT81777.1"/>
    </source>
</evidence>
<keyword evidence="2" id="KW-1185">Reference proteome</keyword>
<dbReference type="AlphaFoldDB" id="A0A2N3PK56"/>
<accession>A0A2N3PK56</accession>
<evidence type="ECO:0000313" key="2">
    <source>
        <dbReference type="Proteomes" id="UP000233350"/>
    </source>
</evidence>